<dbReference type="AlphaFoldDB" id="A0AA48HS51"/>
<comment type="similarity">
    <text evidence="1 11">Belongs to the ApbE family.</text>
</comment>
<evidence type="ECO:0000256" key="12">
    <source>
        <dbReference type="PIRSR" id="PIRSR006268-2"/>
    </source>
</evidence>
<accession>A0AA48HS51</accession>
<evidence type="ECO:0000256" key="8">
    <source>
        <dbReference type="ARBA" id="ARBA00022842"/>
    </source>
</evidence>
<sequence length="299" mass="32960">MELFDFQFRAMGSPCALSFYCESEQQFDQAKGACVEEMARLEAKYSRYQPDSLISKINNAAGTEQLFEIDTETWILMQYATIAHRESDGLFDITSGVLRQIWDFKNPTVPSQEDINRTLDKIGFDKLPMEQQAFRLPVTGMELDFGGIVKEYAADVLANFIGEVGIRHGLVDLAGDIAAAGPHPDGRPWEIGIRHPAIPGEPVAKIALHSGGLASSGDYARCFVLDDKKYSHILNPITGWPVEGLAGVSVWAEQCIVAGTLATIAMLKGEEEGKKWIAETGAPYVTIDQHFRVESQFKG</sequence>
<name>A0AA48HS51_9ALTE</name>
<organism evidence="13 14">
    <name type="scientific">Planctobacterium marinum</name>
    <dbReference type="NCBI Taxonomy" id="1631968"/>
    <lineage>
        <taxon>Bacteria</taxon>
        <taxon>Pseudomonadati</taxon>
        <taxon>Pseudomonadota</taxon>
        <taxon>Gammaproteobacteria</taxon>
        <taxon>Alteromonadales</taxon>
        <taxon>Alteromonadaceae</taxon>
        <taxon>Planctobacterium</taxon>
    </lineage>
</organism>
<evidence type="ECO:0000256" key="1">
    <source>
        <dbReference type="ARBA" id="ARBA00008282"/>
    </source>
</evidence>
<keyword evidence="14" id="KW-1185">Reference proteome</keyword>
<protein>
    <recommendedName>
        <fullName evidence="3 11">FAD:protein FMN transferase</fullName>
        <ecNumber evidence="2 11">2.7.1.180</ecNumber>
    </recommendedName>
    <alternativeName>
        <fullName evidence="9 11">Flavin transferase</fullName>
    </alternativeName>
</protein>
<dbReference type="SUPFAM" id="SSF143631">
    <property type="entry name" value="ApbE-like"/>
    <property type="match status" value="1"/>
</dbReference>
<comment type="cofactor">
    <cofactor evidence="12">
        <name>Mg(2+)</name>
        <dbReference type="ChEBI" id="CHEBI:18420"/>
    </cofactor>
    <cofactor evidence="12">
        <name>Mn(2+)</name>
        <dbReference type="ChEBI" id="CHEBI:29035"/>
    </cofactor>
    <text evidence="12">Magnesium. Can also use manganese.</text>
</comment>
<dbReference type="PANTHER" id="PTHR30040:SF2">
    <property type="entry name" value="FAD:PROTEIN FMN TRANSFERASE"/>
    <property type="match status" value="1"/>
</dbReference>
<keyword evidence="5 11" id="KW-0808">Transferase</keyword>
<dbReference type="PANTHER" id="PTHR30040">
    <property type="entry name" value="THIAMINE BIOSYNTHESIS LIPOPROTEIN APBE"/>
    <property type="match status" value="1"/>
</dbReference>
<evidence type="ECO:0000256" key="2">
    <source>
        <dbReference type="ARBA" id="ARBA00011955"/>
    </source>
</evidence>
<evidence type="ECO:0000256" key="5">
    <source>
        <dbReference type="ARBA" id="ARBA00022679"/>
    </source>
</evidence>
<dbReference type="InterPro" id="IPR024932">
    <property type="entry name" value="ApbE"/>
</dbReference>
<evidence type="ECO:0000256" key="11">
    <source>
        <dbReference type="PIRNR" id="PIRNR006268"/>
    </source>
</evidence>
<keyword evidence="4 11" id="KW-0285">Flavoprotein</keyword>
<dbReference type="EMBL" id="AP027272">
    <property type="protein sequence ID" value="BDX06974.1"/>
    <property type="molecule type" value="Genomic_DNA"/>
</dbReference>
<evidence type="ECO:0000256" key="6">
    <source>
        <dbReference type="ARBA" id="ARBA00022723"/>
    </source>
</evidence>
<gene>
    <name evidence="13" type="ORF">MACH26_24950</name>
</gene>
<dbReference type="Gene3D" id="3.10.520.10">
    <property type="entry name" value="ApbE-like domains"/>
    <property type="match status" value="1"/>
</dbReference>
<evidence type="ECO:0000256" key="3">
    <source>
        <dbReference type="ARBA" id="ARBA00016337"/>
    </source>
</evidence>
<dbReference type="PIRSF" id="PIRSF006268">
    <property type="entry name" value="ApbE"/>
    <property type="match status" value="1"/>
</dbReference>
<keyword evidence="6 11" id="KW-0479">Metal-binding</keyword>
<evidence type="ECO:0000313" key="13">
    <source>
        <dbReference type="EMBL" id="BDX06974.1"/>
    </source>
</evidence>
<dbReference type="InterPro" id="IPR003374">
    <property type="entry name" value="ApbE-like_sf"/>
</dbReference>
<keyword evidence="7 11" id="KW-0274">FAD</keyword>
<comment type="catalytic activity">
    <reaction evidence="10 11">
        <text>L-threonyl-[protein] + FAD = FMN-L-threonyl-[protein] + AMP + H(+)</text>
        <dbReference type="Rhea" id="RHEA:36847"/>
        <dbReference type="Rhea" id="RHEA-COMP:11060"/>
        <dbReference type="Rhea" id="RHEA-COMP:11061"/>
        <dbReference type="ChEBI" id="CHEBI:15378"/>
        <dbReference type="ChEBI" id="CHEBI:30013"/>
        <dbReference type="ChEBI" id="CHEBI:57692"/>
        <dbReference type="ChEBI" id="CHEBI:74257"/>
        <dbReference type="ChEBI" id="CHEBI:456215"/>
        <dbReference type="EC" id="2.7.1.180"/>
    </reaction>
</comment>
<dbReference type="GO" id="GO:0046872">
    <property type="term" value="F:metal ion binding"/>
    <property type="evidence" value="ECO:0007669"/>
    <property type="project" value="UniProtKB-UniRule"/>
</dbReference>
<feature type="binding site" evidence="12">
    <location>
        <position position="263"/>
    </location>
    <ligand>
        <name>Mg(2+)</name>
        <dbReference type="ChEBI" id="CHEBI:18420"/>
    </ligand>
</feature>
<dbReference type="Pfam" id="PF02424">
    <property type="entry name" value="ApbE"/>
    <property type="match status" value="1"/>
</dbReference>
<dbReference type="KEGG" id="pmaw:MACH26_24950"/>
<proteinExistence type="inferred from homology"/>
<evidence type="ECO:0000256" key="4">
    <source>
        <dbReference type="ARBA" id="ARBA00022630"/>
    </source>
</evidence>
<dbReference type="EC" id="2.7.1.180" evidence="2 11"/>
<keyword evidence="8 11" id="KW-0460">Magnesium</keyword>
<evidence type="ECO:0000313" key="14">
    <source>
        <dbReference type="Proteomes" id="UP001333710"/>
    </source>
</evidence>
<dbReference type="GO" id="GO:0016740">
    <property type="term" value="F:transferase activity"/>
    <property type="evidence" value="ECO:0007669"/>
    <property type="project" value="UniProtKB-UniRule"/>
</dbReference>
<evidence type="ECO:0000256" key="9">
    <source>
        <dbReference type="ARBA" id="ARBA00031306"/>
    </source>
</evidence>
<dbReference type="Proteomes" id="UP001333710">
    <property type="component" value="Chromosome"/>
</dbReference>
<reference evidence="13" key="1">
    <citation type="submission" date="2023-01" db="EMBL/GenBank/DDBJ databases">
        <title>Complete genome sequence of Planctobacterium marinum strain Dej080120_11.</title>
        <authorList>
            <person name="Ueki S."/>
            <person name="Maruyama F."/>
        </authorList>
    </citation>
    <scope>NUCLEOTIDE SEQUENCE</scope>
    <source>
        <strain evidence="13">Dej080120_11</strain>
    </source>
</reference>
<feature type="binding site" evidence="12">
    <location>
        <position position="147"/>
    </location>
    <ligand>
        <name>Mg(2+)</name>
        <dbReference type="ChEBI" id="CHEBI:18420"/>
    </ligand>
</feature>
<evidence type="ECO:0000256" key="7">
    <source>
        <dbReference type="ARBA" id="ARBA00022827"/>
    </source>
</evidence>
<evidence type="ECO:0000256" key="10">
    <source>
        <dbReference type="ARBA" id="ARBA00048540"/>
    </source>
</evidence>